<accession>A0ABV8E0A8</accession>
<dbReference type="RefSeq" id="WP_378616079.1">
    <property type="nucleotide sequence ID" value="NZ_JBHSAX010000023.1"/>
</dbReference>
<keyword evidence="2" id="KW-1185">Reference proteome</keyword>
<name>A0ABV8E0A8_9NOCA</name>
<organism evidence="1 2">
    <name type="scientific">Nocardia jiangsuensis</name>
    <dbReference type="NCBI Taxonomy" id="1691563"/>
    <lineage>
        <taxon>Bacteria</taxon>
        <taxon>Bacillati</taxon>
        <taxon>Actinomycetota</taxon>
        <taxon>Actinomycetes</taxon>
        <taxon>Mycobacteriales</taxon>
        <taxon>Nocardiaceae</taxon>
        <taxon>Nocardia</taxon>
    </lineage>
</organism>
<dbReference type="Proteomes" id="UP001595696">
    <property type="component" value="Unassembled WGS sequence"/>
</dbReference>
<evidence type="ECO:0000313" key="2">
    <source>
        <dbReference type="Proteomes" id="UP001595696"/>
    </source>
</evidence>
<proteinExistence type="predicted"/>
<sequence length="56" mass="6220">MAGGVHCIRYPAVAAAIAEYRRPWLTALLSPSRHSFVSSRRRPLFAVARWIPATAN</sequence>
<reference evidence="2" key="1">
    <citation type="journal article" date="2019" name="Int. J. Syst. Evol. Microbiol.">
        <title>The Global Catalogue of Microorganisms (GCM) 10K type strain sequencing project: providing services to taxonomists for standard genome sequencing and annotation.</title>
        <authorList>
            <consortium name="The Broad Institute Genomics Platform"/>
            <consortium name="The Broad Institute Genome Sequencing Center for Infectious Disease"/>
            <person name="Wu L."/>
            <person name="Ma J."/>
        </authorList>
    </citation>
    <scope>NUCLEOTIDE SEQUENCE [LARGE SCALE GENOMIC DNA]</scope>
    <source>
        <strain evidence="2">CGMCC 4.7330</strain>
    </source>
</reference>
<dbReference type="EMBL" id="JBHSAX010000023">
    <property type="protein sequence ID" value="MFC3965851.1"/>
    <property type="molecule type" value="Genomic_DNA"/>
</dbReference>
<protein>
    <submittedName>
        <fullName evidence="1">Uncharacterized protein</fullName>
    </submittedName>
</protein>
<evidence type="ECO:0000313" key="1">
    <source>
        <dbReference type="EMBL" id="MFC3965851.1"/>
    </source>
</evidence>
<gene>
    <name evidence="1" type="ORF">ACFO0B_28000</name>
</gene>
<comment type="caution">
    <text evidence="1">The sequence shown here is derived from an EMBL/GenBank/DDBJ whole genome shotgun (WGS) entry which is preliminary data.</text>
</comment>